<dbReference type="Pfam" id="PF05159">
    <property type="entry name" value="Capsule_synth"/>
    <property type="match status" value="4"/>
</dbReference>
<accession>A0ABY3ZP74</accession>
<gene>
    <name evidence="1" type="ORF">DSM109990_02203</name>
</gene>
<evidence type="ECO:0000313" key="2">
    <source>
        <dbReference type="Proteomes" id="UP000831019"/>
    </source>
</evidence>
<keyword evidence="2" id="KW-1185">Reference proteome</keyword>
<sequence>MAFEADPYFSPAAGPERSRRLFVYNGGFLTQRRVRRILQLSGHSLRLGLPGPGDAVAVWGNSPTAHRGLAVAAKRDVPVIRVEDAWLRSLQPGRAGEPPLGLLIDSRGAHFDPAQPSDLEELLAHHPLDDTALLNRARGGMAQLTEAHLTKYAGFDADTPAPDPGYVLVIDQTRGDASVTASGADRGRFLEMLVFAQEEHPGARVIIKSHPETAQGYRAGHYGPEDTNDRITLLTDPISPWMLFEGAVGVYTVSSQMGFEAIFAGHRPRVFGQPFYAGWGLTEDEFPVQRRQRRLSRAQLFAAAMILYPAWYDPYRDRLGSFETAVTSLAAQARAWREDHAGWDAWGMRLWKRRPLQQFFGQPTPIRFRKGPPEMPAPPRRAMVWASKADTAPTGAFQVEDGFLRSRGLGAELVPPLSLVCDNLGIYYDPEGPSRLEKWIEKRAVLRSDQHVRARALIETLTGAGLSKYNLGGAAPELPPGRRILVPGQVEDDASILTGTSGVRTNAALLAAARAANPDAVILYKPHPDVEAGLRKGATDAGHADLVLHNADPMALLGQVDAVWTMTSLLGFEALLRRVPVVTLGAPFYAGWGLTEDHGDVPPRRRARVTLEGLVHAALIDYPRYRDPVSGLSCPVEVVVERLATGHMPRAGLGNRLLSKLQGVFASQNHLWRR</sequence>
<name>A0ABY3ZP74_9RHOB</name>
<dbReference type="CDD" id="cd16439">
    <property type="entry name" value="beta_Kdo_transferase_KpsC_2"/>
    <property type="match status" value="1"/>
</dbReference>
<protein>
    <recommendedName>
        <fullName evidence="3">Capsular polysaccharide export protein</fullName>
    </recommendedName>
</protein>
<dbReference type="CDD" id="cd16440">
    <property type="entry name" value="beta_Kdo_transferase_KpsC_1"/>
    <property type="match status" value="1"/>
</dbReference>
<dbReference type="InterPro" id="IPR007833">
    <property type="entry name" value="Capsule_polysaccharide_synth"/>
</dbReference>
<dbReference type="Proteomes" id="UP000831019">
    <property type="component" value="Chromosome"/>
</dbReference>
<evidence type="ECO:0000313" key="1">
    <source>
        <dbReference type="EMBL" id="UOA15371.1"/>
    </source>
</evidence>
<proteinExistence type="predicted"/>
<evidence type="ECO:0008006" key="3">
    <source>
        <dbReference type="Google" id="ProtNLM"/>
    </source>
</evidence>
<dbReference type="EMBL" id="CP085144">
    <property type="protein sequence ID" value="UOA15371.1"/>
    <property type="molecule type" value="Genomic_DNA"/>
</dbReference>
<dbReference type="RefSeq" id="WP_243260976.1">
    <property type="nucleotide sequence ID" value="NZ_CP085144.1"/>
</dbReference>
<reference evidence="2" key="1">
    <citation type="journal article" date="2022" name="Microorganisms">
        <title>Beyond the ABCs#Discovery of Three New Plasmid Types in Rhodobacterales (RepQ, RepY, RepW).</title>
        <authorList>
            <person name="Freese H.M."/>
            <person name="Ringel V."/>
            <person name="Overmann J."/>
            <person name="Petersen J."/>
        </authorList>
    </citation>
    <scope>NUCLEOTIDE SEQUENCE [LARGE SCALE GENOMIC DNA]</scope>
    <source>
        <strain evidence="2">DSM 109990</strain>
    </source>
</reference>
<organism evidence="1 2">
    <name type="scientific">Sulfitobacter dubius</name>
    <dbReference type="NCBI Taxonomy" id="218673"/>
    <lineage>
        <taxon>Bacteria</taxon>
        <taxon>Pseudomonadati</taxon>
        <taxon>Pseudomonadota</taxon>
        <taxon>Alphaproteobacteria</taxon>
        <taxon>Rhodobacterales</taxon>
        <taxon>Roseobacteraceae</taxon>
        <taxon>Sulfitobacter</taxon>
    </lineage>
</organism>